<gene>
    <name evidence="1" type="ORF">CRV2_00019471</name>
</gene>
<dbReference type="EMBL" id="CADEHS020000091">
    <property type="protein sequence ID" value="CAG9949457.1"/>
    <property type="molecule type" value="Genomic_DNA"/>
</dbReference>
<sequence length="301" mass="33569">MIRPPNPSGVLFVNTGGSDPVVVVAWEAALRRTEMFSGLSNHYDMMFMDIRGTYGSNMISLSLDAVAALPPTYPQNESEYSQYKKGSAAFFQSWIDNSSPPGILQFVSTKEVVQDYEQIRKALGYRKIHFLGESYGTYWGYQYGLAFPDRVGNFALDSGVPHGMRDETGIGMTVTWELQLACSGWPFPEAPETSDPNPHKMLFVTADYDADSPTEWTTYIWEKQARRSAMLVRHGDGHVSFQLPNHPSSLITKEFLRSGRLPEARNGTIVSVYSPGTRRDPIPDPYLVQTGTMGGEIESNN</sequence>
<reference evidence="1" key="1">
    <citation type="submission" date="2020-04" db="EMBL/GenBank/DDBJ databases">
        <authorList>
            <person name="Broberg M."/>
        </authorList>
    </citation>
    <scope>NUCLEOTIDE SEQUENCE</scope>
</reference>
<proteinExistence type="predicted"/>
<evidence type="ECO:0000313" key="1">
    <source>
        <dbReference type="EMBL" id="CAG9949457.1"/>
    </source>
</evidence>
<evidence type="ECO:0000313" key="2">
    <source>
        <dbReference type="Proteomes" id="UP000836387"/>
    </source>
</evidence>
<comment type="caution">
    <text evidence="1">The sequence shown here is derived from an EMBL/GenBank/DDBJ whole genome shotgun (WGS) entry which is preliminary data.</text>
</comment>
<dbReference type="Proteomes" id="UP000836387">
    <property type="component" value="Unassembled WGS sequence"/>
</dbReference>
<keyword evidence="2" id="KW-1185">Reference proteome</keyword>
<organism evidence="1 2">
    <name type="scientific">Clonostachys rosea f. rosea IK726</name>
    <dbReference type="NCBI Taxonomy" id="1349383"/>
    <lineage>
        <taxon>Eukaryota</taxon>
        <taxon>Fungi</taxon>
        <taxon>Dikarya</taxon>
        <taxon>Ascomycota</taxon>
        <taxon>Pezizomycotina</taxon>
        <taxon>Sordariomycetes</taxon>
        <taxon>Hypocreomycetidae</taxon>
        <taxon>Hypocreales</taxon>
        <taxon>Bionectriaceae</taxon>
        <taxon>Clonostachys</taxon>
    </lineage>
</organism>
<name>A0ACA9U9I2_BIOOC</name>
<reference evidence="1" key="2">
    <citation type="submission" date="2021-10" db="EMBL/GenBank/DDBJ databases">
        <authorList>
            <person name="Piombo E."/>
        </authorList>
    </citation>
    <scope>NUCLEOTIDE SEQUENCE</scope>
</reference>
<protein>
    <submittedName>
        <fullName evidence="1">Uncharacterized protein</fullName>
    </submittedName>
</protein>
<accession>A0ACA9U9I2</accession>